<comment type="caution">
    <text evidence="4">The sequence shown here is derived from an EMBL/GenBank/DDBJ whole genome shotgun (WGS) entry which is preliminary data.</text>
</comment>
<dbReference type="SUPFAM" id="SSF48264">
    <property type="entry name" value="Cytochrome P450"/>
    <property type="match status" value="1"/>
</dbReference>
<evidence type="ECO:0000313" key="5">
    <source>
        <dbReference type="Proteomes" id="UP000786693"/>
    </source>
</evidence>
<dbReference type="PANTHER" id="PTHR46696:SF4">
    <property type="entry name" value="BIOTIN BIOSYNTHESIS CYTOCHROME P450"/>
    <property type="match status" value="1"/>
</dbReference>
<name>A0ABQ4NPE3_9RHOB</name>
<dbReference type="InterPro" id="IPR036396">
    <property type="entry name" value="Cyt_P450_sf"/>
</dbReference>
<dbReference type="InterPro" id="IPR002397">
    <property type="entry name" value="Cyt_P450_B"/>
</dbReference>
<dbReference type="Gene3D" id="1.10.630.10">
    <property type="entry name" value="Cytochrome P450"/>
    <property type="match status" value="1"/>
</dbReference>
<gene>
    <name evidence="4" type="ORF">JANAI62_28950</name>
</gene>
<accession>A0ABQ4NPE3</accession>
<feature type="region of interest" description="Disordered" evidence="3">
    <location>
        <begin position="1"/>
        <end position="22"/>
    </location>
</feature>
<keyword evidence="5" id="KW-1185">Reference proteome</keyword>
<keyword evidence="2" id="KW-0408">Iron</keyword>
<reference evidence="4 5" key="1">
    <citation type="submission" date="2021-05" db="EMBL/GenBank/DDBJ databases">
        <title>Bacteria Genome sequencing.</title>
        <authorList>
            <person name="Takabe Y."/>
            <person name="Nakajima Y."/>
            <person name="Suzuki S."/>
            <person name="Shiozaki T."/>
        </authorList>
    </citation>
    <scope>NUCLEOTIDE SEQUENCE [LARGE SCALE GENOMIC DNA]</scope>
    <source>
        <strain evidence="4 5">AI_62</strain>
    </source>
</reference>
<dbReference type="PRINTS" id="PR00359">
    <property type="entry name" value="BP450"/>
</dbReference>
<evidence type="ECO:0000256" key="2">
    <source>
        <dbReference type="RuleBase" id="RU000461"/>
    </source>
</evidence>
<dbReference type="PROSITE" id="PS00086">
    <property type="entry name" value="CYTOCHROME_P450"/>
    <property type="match status" value="1"/>
</dbReference>
<evidence type="ECO:0000256" key="3">
    <source>
        <dbReference type="SAM" id="MobiDB-lite"/>
    </source>
</evidence>
<keyword evidence="2" id="KW-0479">Metal-binding</keyword>
<keyword evidence="2" id="KW-0349">Heme</keyword>
<dbReference type="PRINTS" id="PR00385">
    <property type="entry name" value="P450"/>
</dbReference>
<dbReference type="RefSeq" id="WP_308442985.1">
    <property type="nucleotide sequence ID" value="NZ_BPFH01000005.1"/>
</dbReference>
<keyword evidence="2" id="KW-0503">Monooxygenase</keyword>
<dbReference type="PANTHER" id="PTHR46696">
    <property type="entry name" value="P450, PUTATIVE (EUROFUNG)-RELATED"/>
    <property type="match status" value="1"/>
</dbReference>
<organism evidence="4 5">
    <name type="scientific">Jannaschia pagri</name>
    <dbReference type="NCBI Taxonomy" id="2829797"/>
    <lineage>
        <taxon>Bacteria</taxon>
        <taxon>Pseudomonadati</taxon>
        <taxon>Pseudomonadota</taxon>
        <taxon>Alphaproteobacteria</taxon>
        <taxon>Rhodobacterales</taxon>
        <taxon>Roseobacteraceae</taxon>
        <taxon>Jannaschia</taxon>
    </lineage>
</organism>
<evidence type="ECO:0000313" key="4">
    <source>
        <dbReference type="EMBL" id="GIT96272.1"/>
    </source>
</evidence>
<dbReference type="Proteomes" id="UP000786693">
    <property type="component" value="Unassembled WGS sequence"/>
</dbReference>
<dbReference type="Pfam" id="PF00067">
    <property type="entry name" value="p450"/>
    <property type="match status" value="1"/>
</dbReference>
<sequence>MTPDPPRGTPAGMEWLSQSPTDPAFVQDPYPFYDRLRALGPLVGWTEYGLPMAAGYDVVNAVLRDRRFGRENPSPPPRPAHQAGFWAVEDHSMLELEPPRHTRLRASVLRAFTSRRIAEMEEQITALAQDLVAAFPSDRSFDLLDTFARPLPVRIIARLLGVPESDAPRLLAWSNAMVGMYQAGRTEAQERAAAKAATAFSAYLADIFRAPVPGSLIADLLDLAGQDRLSAPEVTATCILLLNAGHEATVHTLGNGVAGLLSAGLWHAPMTPALTEEVLRHDPPLHLFLRYATEDLDLHGHSFRRGEQIGLLLAGANRDPAAFAMPEKLLPDRFPAAPTPLSFGAGRHFCLGAPLARSEIQIGLAVLSETCPTLRLTNRPTFADIYHFHGLSALKVTLT</sequence>
<dbReference type="InterPro" id="IPR017972">
    <property type="entry name" value="Cyt_P450_CS"/>
</dbReference>
<keyword evidence="2" id="KW-0560">Oxidoreductase</keyword>
<dbReference type="CDD" id="cd20625">
    <property type="entry name" value="CYP164-like"/>
    <property type="match status" value="1"/>
</dbReference>
<comment type="similarity">
    <text evidence="1 2">Belongs to the cytochrome P450 family.</text>
</comment>
<evidence type="ECO:0000256" key="1">
    <source>
        <dbReference type="ARBA" id="ARBA00010617"/>
    </source>
</evidence>
<protein>
    <submittedName>
        <fullName evidence="4">Cytochrome P450</fullName>
    </submittedName>
</protein>
<proteinExistence type="inferred from homology"/>
<dbReference type="EMBL" id="BPFH01000005">
    <property type="protein sequence ID" value="GIT96272.1"/>
    <property type="molecule type" value="Genomic_DNA"/>
</dbReference>
<dbReference type="InterPro" id="IPR001128">
    <property type="entry name" value="Cyt_P450"/>
</dbReference>